<dbReference type="PROSITE" id="PS50405">
    <property type="entry name" value="GST_CTER"/>
    <property type="match status" value="1"/>
</dbReference>
<proteinExistence type="predicted"/>
<dbReference type="AlphaFoldDB" id="A0A8A4TUA4"/>
<evidence type="ECO:0000259" key="2">
    <source>
        <dbReference type="PROSITE" id="PS50405"/>
    </source>
</evidence>
<evidence type="ECO:0000313" key="3">
    <source>
        <dbReference type="EMBL" id="QTD53539.1"/>
    </source>
</evidence>
<dbReference type="EMBL" id="CP071793">
    <property type="protein sequence ID" value="QTD53539.1"/>
    <property type="molecule type" value="Genomic_DNA"/>
</dbReference>
<dbReference type="InterPro" id="IPR040079">
    <property type="entry name" value="Glutathione_S-Trfase"/>
</dbReference>
<dbReference type="Pfam" id="PF13417">
    <property type="entry name" value="GST_N_3"/>
    <property type="match status" value="1"/>
</dbReference>
<feature type="domain" description="GST C-terminal" evidence="2">
    <location>
        <begin position="83"/>
        <end position="219"/>
    </location>
</feature>
<dbReference type="KEGG" id="scor:J3U87_13875"/>
<name>A0A8A4TUA4_SULCO</name>
<dbReference type="SFLD" id="SFLDS00019">
    <property type="entry name" value="Glutathione_Transferase_(cytos"/>
    <property type="match status" value="1"/>
</dbReference>
<accession>A0A8A4TUA4</accession>
<organism evidence="3 4">
    <name type="scientific">Sulfidibacter corallicola</name>
    <dbReference type="NCBI Taxonomy" id="2818388"/>
    <lineage>
        <taxon>Bacteria</taxon>
        <taxon>Pseudomonadati</taxon>
        <taxon>Acidobacteriota</taxon>
        <taxon>Holophagae</taxon>
        <taxon>Acanthopleuribacterales</taxon>
        <taxon>Acanthopleuribacteraceae</taxon>
        <taxon>Sulfidibacter</taxon>
    </lineage>
</organism>
<dbReference type="PANTHER" id="PTHR44051:SF8">
    <property type="entry name" value="GLUTATHIONE S-TRANSFERASE GSTA"/>
    <property type="match status" value="1"/>
</dbReference>
<reference evidence="3" key="1">
    <citation type="submission" date="2021-03" db="EMBL/GenBank/DDBJ databases">
        <title>Acanthopleuribacteraceae sp. M133.</title>
        <authorList>
            <person name="Wang G."/>
        </authorList>
    </citation>
    <scope>NUCLEOTIDE SEQUENCE</scope>
    <source>
        <strain evidence="3">M133</strain>
    </source>
</reference>
<dbReference type="Proteomes" id="UP000663929">
    <property type="component" value="Chromosome"/>
</dbReference>
<keyword evidence="4" id="KW-1185">Reference proteome</keyword>
<evidence type="ECO:0000313" key="4">
    <source>
        <dbReference type="Proteomes" id="UP000663929"/>
    </source>
</evidence>
<dbReference type="RefSeq" id="WP_237383641.1">
    <property type="nucleotide sequence ID" value="NZ_CP071793.1"/>
</dbReference>
<dbReference type="CDD" id="cd00570">
    <property type="entry name" value="GST_N_family"/>
    <property type="match status" value="1"/>
</dbReference>
<dbReference type="SUPFAM" id="SSF47616">
    <property type="entry name" value="GST C-terminal domain-like"/>
    <property type="match status" value="1"/>
</dbReference>
<sequence>MYKLHGVGPSPFVRKVLIALAEKKQPFEWVFLIPVNVAEEYLEIHPMGKVPSLQDGDLFVPDSSAILAYLDRKHPENSLYPDDAGDYARAIWLEEYADTRMNERLNGKIYAPRVIRATFFGEAPDEEAVEQAIREELPPICTYLEKQVSGAAPIVGPRLSVADLGIATIFVSLQHAGVSVDAATYPKLAAYATWLLERPSVAERIAEDKKTFAEASQPA</sequence>
<dbReference type="SFLD" id="SFLDG00358">
    <property type="entry name" value="Main_(cytGST)"/>
    <property type="match status" value="1"/>
</dbReference>
<dbReference type="PROSITE" id="PS50404">
    <property type="entry name" value="GST_NTER"/>
    <property type="match status" value="1"/>
</dbReference>
<dbReference type="SUPFAM" id="SSF52833">
    <property type="entry name" value="Thioredoxin-like"/>
    <property type="match status" value="1"/>
</dbReference>
<dbReference type="InterPro" id="IPR004045">
    <property type="entry name" value="Glutathione_S-Trfase_N"/>
</dbReference>
<dbReference type="InterPro" id="IPR004046">
    <property type="entry name" value="GST_C"/>
</dbReference>
<protein>
    <submittedName>
        <fullName evidence="3">Glutathione S-transferase family protein</fullName>
    </submittedName>
</protein>
<dbReference type="Pfam" id="PF14497">
    <property type="entry name" value="GST_C_3"/>
    <property type="match status" value="1"/>
</dbReference>
<dbReference type="CDD" id="cd00299">
    <property type="entry name" value="GST_C_family"/>
    <property type="match status" value="1"/>
</dbReference>
<dbReference type="InterPro" id="IPR010987">
    <property type="entry name" value="Glutathione-S-Trfase_C-like"/>
</dbReference>
<dbReference type="PANTHER" id="PTHR44051">
    <property type="entry name" value="GLUTATHIONE S-TRANSFERASE-RELATED"/>
    <property type="match status" value="1"/>
</dbReference>
<gene>
    <name evidence="3" type="ORF">J3U87_13875</name>
</gene>
<dbReference type="Gene3D" id="3.40.30.10">
    <property type="entry name" value="Glutaredoxin"/>
    <property type="match status" value="1"/>
</dbReference>
<dbReference type="InterPro" id="IPR036282">
    <property type="entry name" value="Glutathione-S-Trfase_C_sf"/>
</dbReference>
<evidence type="ECO:0000259" key="1">
    <source>
        <dbReference type="PROSITE" id="PS50404"/>
    </source>
</evidence>
<dbReference type="InterPro" id="IPR036249">
    <property type="entry name" value="Thioredoxin-like_sf"/>
</dbReference>
<feature type="domain" description="GST N-terminal" evidence="1">
    <location>
        <begin position="1"/>
        <end position="78"/>
    </location>
</feature>
<dbReference type="Gene3D" id="1.20.1050.10">
    <property type="match status" value="1"/>
</dbReference>